<gene>
    <name evidence="2" type="ORF">FHR99_000824</name>
</gene>
<name>A0A7W4W3Q4_9GAMM</name>
<evidence type="ECO:0000313" key="2">
    <source>
        <dbReference type="EMBL" id="MBB3046588.1"/>
    </source>
</evidence>
<dbReference type="AlphaFoldDB" id="A0A7W4W3Q4"/>
<organism evidence="2 3">
    <name type="scientific">Litorivivens lipolytica</name>
    <dbReference type="NCBI Taxonomy" id="1524264"/>
    <lineage>
        <taxon>Bacteria</taxon>
        <taxon>Pseudomonadati</taxon>
        <taxon>Pseudomonadota</taxon>
        <taxon>Gammaproteobacteria</taxon>
        <taxon>Litorivivens</taxon>
    </lineage>
</organism>
<sequence>MKTHHALLALSLASSLVIAPTIAAEDFLSGDGFSFDSSEIEVSEPHWTDGFKTTLEHSHTQIPGDPNRSQSSVQLVYEGNLAEGWYLKLDTRYRYFYEDDDLAERRGGAYGKNKWQRAWLQYSKASCTATAGRQTLIWGTVEGTFVTDIVTPFDYTEQLLTDYGNVRLPQDMLVGECFLPVGQLQAFYTPEARTDIFQHHRLRVEFAPGFPPADLSIEAGEEFGLRYKWHGSKVDLSVMAARLYDNTVTPVYFGPSMDSTNSGGSPLAALLGPAILAVTGTPDFGLRPELARFDLVGMATSIALGRLLLKAEVAHRDHQLVAISGEHTERVDAAFGFEYTTSGNHLFNAGIWGTHYSNDSVEDDDTQIFTVGWRKTYLNDDLTMSLLGNWSSSPRFAGATVLAEYQWNDYWNTALALSVADLSELEFDIPILPAEESATVSIKYEF</sequence>
<feature type="signal peptide" evidence="1">
    <location>
        <begin position="1"/>
        <end position="23"/>
    </location>
</feature>
<evidence type="ECO:0000313" key="3">
    <source>
        <dbReference type="Proteomes" id="UP000537130"/>
    </source>
</evidence>
<evidence type="ECO:0000256" key="1">
    <source>
        <dbReference type="SAM" id="SignalP"/>
    </source>
</evidence>
<keyword evidence="1" id="KW-0732">Signal</keyword>
<proteinExistence type="predicted"/>
<evidence type="ECO:0008006" key="4">
    <source>
        <dbReference type="Google" id="ProtNLM"/>
    </source>
</evidence>
<keyword evidence="3" id="KW-1185">Reference proteome</keyword>
<protein>
    <recommendedName>
        <fullName evidence="4">Porin</fullName>
    </recommendedName>
</protein>
<dbReference type="SUPFAM" id="SSF56935">
    <property type="entry name" value="Porins"/>
    <property type="match status" value="1"/>
</dbReference>
<reference evidence="2 3" key="1">
    <citation type="submission" date="2020-08" db="EMBL/GenBank/DDBJ databases">
        <title>Genomic Encyclopedia of Type Strains, Phase III (KMG-III): the genomes of soil and plant-associated and newly described type strains.</title>
        <authorList>
            <person name="Whitman W."/>
        </authorList>
    </citation>
    <scope>NUCLEOTIDE SEQUENCE [LARGE SCALE GENOMIC DNA]</scope>
    <source>
        <strain evidence="2 3">CECT 8654</strain>
    </source>
</reference>
<dbReference type="RefSeq" id="WP_183409275.1">
    <property type="nucleotide sequence ID" value="NZ_JACHWY010000001.1"/>
</dbReference>
<comment type="caution">
    <text evidence="2">The sequence shown here is derived from an EMBL/GenBank/DDBJ whole genome shotgun (WGS) entry which is preliminary data.</text>
</comment>
<feature type="chain" id="PRO_5031467752" description="Porin" evidence="1">
    <location>
        <begin position="24"/>
        <end position="446"/>
    </location>
</feature>
<accession>A0A7W4W3Q4</accession>
<dbReference type="Proteomes" id="UP000537130">
    <property type="component" value="Unassembled WGS sequence"/>
</dbReference>
<dbReference type="EMBL" id="JACHWY010000001">
    <property type="protein sequence ID" value="MBB3046588.1"/>
    <property type="molecule type" value="Genomic_DNA"/>
</dbReference>